<gene>
    <name evidence="2" type="ORF">PTT_06731</name>
</gene>
<name>E3RG34_PYRTT</name>
<reference evidence="2 3" key="1">
    <citation type="journal article" date="2010" name="Genome Biol.">
        <title>A first genome assembly of the barley fungal pathogen Pyrenophora teres f. teres.</title>
        <authorList>
            <person name="Ellwood S.R."/>
            <person name="Liu Z."/>
            <person name="Syme R.A."/>
            <person name="Lai Z."/>
            <person name="Hane J.K."/>
            <person name="Keiper F."/>
            <person name="Moffat C.S."/>
            <person name="Oliver R.P."/>
            <person name="Friesen T.L."/>
        </authorList>
    </citation>
    <scope>NUCLEOTIDE SEQUENCE [LARGE SCALE GENOMIC DNA]</scope>
    <source>
        <strain evidence="2 3">0-1</strain>
    </source>
</reference>
<dbReference type="Proteomes" id="UP000001067">
    <property type="component" value="Unassembled WGS sequence"/>
</dbReference>
<dbReference type="KEGG" id="pte:PTT_06731"/>
<organism evidence="3">
    <name type="scientific">Pyrenophora teres f. teres (strain 0-1)</name>
    <name type="common">Barley net blotch fungus</name>
    <name type="synonym">Drechslera teres f. teres</name>
    <dbReference type="NCBI Taxonomy" id="861557"/>
    <lineage>
        <taxon>Eukaryota</taxon>
        <taxon>Fungi</taxon>
        <taxon>Dikarya</taxon>
        <taxon>Ascomycota</taxon>
        <taxon>Pezizomycotina</taxon>
        <taxon>Dothideomycetes</taxon>
        <taxon>Pleosporomycetidae</taxon>
        <taxon>Pleosporales</taxon>
        <taxon>Pleosporineae</taxon>
        <taxon>Pleosporaceae</taxon>
        <taxon>Pyrenophora</taxon>
    </lineage>
</organism>
<protein>
    <submittedName>
        <fullName evidence="2">Uncharacterized protein</fullName>
    </submittedName>
</protein>
<feature type="region of interest" description="Disordered" evidence="1">
    <location>
        <begin position="34"/>
        <end position="60"/>
    </location>
</feature>
<accession>E3RG34</accession>
<dbReference type="AlphaFoldDB" id="E3RG34"/>
<proteinExistence type="predicted"/>
<evidence type="ECO:0000313" key="2">
    <source>
        <dbReference type="EMBL" id="EFQ95281.1"/>
    </source>
</evidence>
<dbReference type="HOGENOM" id="CLU_2005065_0_0_1"/>
<evidence type="ECO:0000256" key="1">
    <source>
        <dbReference type="SAM" id="MobiDB-lite"/>
    </source>
</evidence>
<keyword evidence="3" id="KW-1185">Reference proteome</keyword>
<sequence>MNSAKESKKLYSPLALVLYKADATKHNSFDFIPNPPNPSYFVNNQPDTTPEEYGSHDGHPVRPVELVRLLQETAENAVPVETQTQMLLAGTPSHAELAVAKEHVEQVHNDVLRLPLKVNVVTIA</sequence>
<dbReference type="EMBL" id="GL532855">
    <property type="protein sequence ID" value="EFQ95281.1"/>
    <property type="molecule type" value="Genomic_DNA"/>
</dbReference>
<evidence type="ECO:0000313" key="3">
    <source>
        <dbReference type="Proteomes" id="UP000001067"/>
    </source>
</evidence>